<evidence type="ECO:0000313" key="19">
    <source>
        <dbReference type="Proteomes" id="UP000094769"/>
    </source>
</evidence>
<evidence type="ECO:0000256" key="10">
    <source>
        <dbReference type="ARBA" id="ARBA00035861"/>
    </source>
</evidence>
<dbReference type="GO" id="GO:0044716">
    <property type="term" value="F:8-oxo-GDP phosphatase activity"/>
    <property type="evidence" value="ECO:0007669"/>
    <property type="project" value="TreeGrafter"/>
</dbReference>
<evidence type="ECO:0000313" key="18">
    <source>
        <dbReference type="EMBL" id="ODJ88626.1"/>
    </source>
</evidence>
<evidence type="ECO:0000256" key="9">
    <source>
        <dbReference type="ARBA" id="ARBA00023204"/>
    </source>
</evidence>
<dbReference type="InterPro" id="IPR015797">
    <property type="entry name" value="NUDIX_hydrolase-like_dom_sf"/>
</dbReference>
<dbReference type="CDD" id="cd03425">
    <property type="entry name" value="NUDIX_MutT_NudA_like"/>
    <property type="match status" value="1"/>
</dbReference>
<evidence type="ECO:0000256" key="1">
    <source>
        <dbReference type="ARBA" id="ARBA00001946"/>
    </source>
</evidence>
<dbReference type="Pfam" id="PF14815">
    <property type="entry name" value="NUDIX_4"/>
    <property type="match status" value="1"/>
</dbReference>
<dbReference type="Gene3D" id="3.90.79.10">
    <property type="entry name" value="Nucleoside Triphosphate Pyrophosphohydrolase"/>
    <property type="match status" value="1"/>
</dbReference>
<evidence type="ECO:0000256" key="11">
    <source>
        <dbReference type="ARBA" id="ARBA00036904"/>
    </source>
</evidence>
<evidence type="ECO:0000256" key="12">
    <source>
        <dbReference type="ARBA" id="ARBA00038905"/>
    </source>
</evidence>
<dbReference type="SUPFAM" id="SSF51391">
    <property type="entry name" value="Thiamin phosphate synthase"/>
    <property type="match status" value="1"/>
</dbReference>
<evidence type="ECO:0000259" key="17">
    <source>
        <dbReference type="PROSITE" id="PS51462"/>
    </source>
</evidence>
<evidence type="ECO:0000256" key="16">
    <source>
        <dbReference type="ARBA" id="ARBA00042798"/>
    </source>
</evidence>
<dbReference type="SUPFAM" id="SSF55811">
    <property type="entry name" value="Nudix"/>
    <property type="match status" value="1"/>
</dbReference>
<proteinExistence type="inferred from homology"/>
<dbReference type="GO" id="GO:0008413">
    <property type="term" value="F:8-oxo-7,8-dihydroguanosine triphosphate pyrophosphatase activity"/>
    <property type="evidence" value="ECO:0007669"/>
    <property type="project" value="TreeGrafter"/>
</dbReference>
<comment type="cofactor">
    <cofactor evidence="1">
        <name>Mg(2+)</name>
        <dbReference type="ChEBI" id="CHEBI:18420"/>
    </cofactor>
</comment>
<dbReference type="NCBIfam" id="NF006530">
    <property type="entry name" value="PRK08999.1"/>
    <property type="match status" value="1"/>
</dbReference>
<dbReference type="GO" id="GO:0035539">
    <property type="term" value="F:8-oxo-7,8-dihydrodeoxyguanosine triphosphate pyrophosphatase activity"/>
    <property type="evidence" value="ECO:0007669"/>
    <property type="project" value="UniProtKB-EC"/>
</dbReference>
<dbReference type="FunFam" id="3.90.79.10:FF:000014">
    <property type="entry name" value="8-oxo-dGTP diphosphatase MutT"/>
    <property type="match status" value="1"/>
</dbReference>
<evidence type="ECO:0000256" key="3">
    <source>
        <dbReference type="ARBA" id="ARBA00022457"/>
    </source>
</evidence>
<feature type="domain" description="Nudix hydrolase" evidence="17">
    <location>
        <begin position="10"/>
        <end position="138"/>
    </location>
</feature>
<comment type="catalytic activity">
    <reaction evidence="10">
        <text>8-oxo-dGTP + H2O = 8-oxo-dGMP + diphosphate + H(+)</text>
        <dbReference type="Rhea" id="RHEA:31575"/>
        <dbReference type="ChEBI" id="CHEBI:15377"/>
        <dbReference type="ChEBI" id="CHEBI:15378"/>
        <dbReference type="ChEBI" id="CHEBI:33019"/>
        <dbReference type="ChEBI" id="CHEBI:63224"/>
        <dbReference type="ChEBI" id="CHEBI:77896"/>
        <dbReference type="EC" id="3.6.1.55"/>
    </reaction>
</comment>
<organism evidence="18 19">
    <name type="scientific">Candidatus Thiodiazotropha endolucinida</name>
    <dbReference type="NCBI Taxonomy" id="1655433"/>
    <lineage>
        <taxon>Bacteria</taxon>
        <taxon>Pseudomonadati</taxon>
        <taxon>Pseudomonadota</taxon>
        <taxon>Gammaproteobacteria</taxon>
        <taxon>Chromatiales</taxon>
        <taxon>Sedimenticolaceae</taxon>
        <taxon>Candidatus Thiodiazotropha</taxon>
    </lineage>
</organism>
<keyword evidence="7 18" id="KW-0378">Hydrolase</keyword>
<dbReference type="InterPro" id="IPR036206">
    <property type="entry name" value="ThiamineP_synth_sf"/>
</dbReference>
<dbReference type="GO" id="GO:0046872">
    <property type="term" value="F:metal ion binding"/>
    <property type="evidence" value="ECO:0007669"/>
    <property type="project" value="UniProtKB-KW"/>
</dbReference>
<keyword evidence="5" id="KW-0479">Metal-binding</keyword>
<keyword evidence="3" id="KW-0515">Mutator protein</keyword>
<dbReference type="InterPro" id="IPR047127">
    <property type="entry name" value="MutT-like"/>
</dbReference>
<evidence type="ECO:0000256" key="14">
    <source>
        <dbReference type="ARBA" id="ARBA00041592"/>
    </source>
</evidence>
<dbReference type="PROSITE" id="PS00893">
    <property type="entry name" value="NUDIX_BOX"/>
    <property type="match status" value="1"/>
</dbReference>
<dbReference type="InterPro" id="IPR020084">
    <property type="entry name" value="NUDIX_hydrolase_CS"/>
</dbReference>
<dbReference type="InterPro" id="IPR029119">
    <property type="entry name" value="MutY_C"/>
</dbReference>
<dbReference type="Gene3D" id="3.20.20.70">
    <property type="entry name" value="Aldolase class I"/>
    <property type="match status" value="1"/>
</dbReference>
<dbReference type="PANTHER" id="PTHR47707">
    <property type="entry name" value="8-OXO-DGTP DIPHOSPHATASE"/>
    <property type="match status" value="1"/>
</dbReference>
<dbReference type="GO" id="GO:0006281">
    <property type="term" value="P:DNA repair"/>
    <property type="evidence" value="ECO:0007669"/>
    <property type="project" value="UniProtKB-KW"/>
</dbReference>
<dbReference type="InterPro" id="IPR020476">
    <property type="entry name" value="Nudix_hydrolase"/>
</dbReference>
<dbReference type="InterPro" id="IPR000086">
    <property type="entry name" value="NUDIX_hydrolase_dom"/>
</dbReference>
<evidence type="ECO:0000256" key="4">
    <source>
        <dbReference type="ARBA" id="ARBA00022705"/>
    </source>
</evidence>
<gene>
    <name evidence="18" type="primary">mutT</name>
    <name evidence="18" type="ORF">CODIS_11760</name>
</gene>
<sequence length="323" mass="35775">MFRPQVSPHTMIHVVAAAIFDSGARVLVTRRVDHLHQGGLWEFPGGKCEPGESNQQALARELKEELGIVPLECDPLIRVRHDYGDRNLLLEFFRVTRYQGEASGLEGQPLKWLLPEEMEPGGFPAADRPVITALQLPSRYLITGGDGDRLEDFLQRLDRALDRGVGIVQLRAHGLTDIDYRELLSACLPRCHGRGVKLIVNRPERVADWRQEADGVHFTARQLMALTHHPSGAGLLGASCHNPEELARAAELELDYALLSPVEATGSHPHAQALGWFRFTEWVDRVNIPVYALGGMQSDSLRQAKLAGAQGIAGISTFWGLNR</sequence>
<name>A0A7Z0VNT1_9GAMM</name>
<accession>A0A7Z0VNT1</accession>
<dbReference type="InterPro" id="IPR022998">
    <property type="entry name" value="ThiamineP_synth_TenI"/>
</dbReference>
<reference evidence="18 19" key="1">
    <citation type="submission" date="2016-06" db="EMBL/GenBank/DDBJ databases">
        <title>Genome sequence of endosymbiont of Candidatus Endolucinida thiodiazotropha.</title>
        <authorList>
            <person name="Poehlein A."/>
            <person name="Koenig S."/>
            <person name="Heiden S.E."/>
            <person name="Thuermer A."/>
            <person name="Voget S."/>
            <person name="Daniel R."/>
            <person name="Markert S."/>
            <person name="Gros O."/>
            <person name="Schweder T."/>
        </authorList>
    </citation>
    <scope>NUCLEOTIDE SEQUENCE [LARGE SCALE GENOMIC DNA]</scope>
    <source>
        <strain evidence="18 19">COS</strain>
    </source>
</reference>
<dbReference type="AlphaFoldDB" id="A0A7Z0VNT1"/>
<dbReference type="OrthoDB" id="9810648at2"/>
<dbReference type="Proteomes" id="UP000094769">
    <property type="component" value="Unassembled WGS sequence"/>
</dbReference>
<evidence type="ECO:0000256" key="8">
    <source>
        <dbReference type="ARBA" id="ARBA00022842"/>
    </source>
</evidence>
<evidence type="ECO:0000256" key="7">
    <source>
        <dbReference type="ARBA" id="ARBA00022801"/>
    </source>
</evidence>
<keyword evidence="4" id="KW-0235">DNA replication</keyword>
<dbReference type="GO" id="GO:0009228">
    <property type="term" value="P:thiamine biosynthetic process"/>
    <property type="evidence" value="ECO:0007669"/>
    <property type="project" value="UniProtKB-KW"/>
</dbReference>
<evidence type="ECO:0000256" key="13">
    <source>
        <dbReference type="ARBA" id="ARBA00040794"/>
    </source>
</evidence>
<dbReference type="GO" id="GO:0044715">
    <property type="term" value="F:8-oxo-dGDP phosphatase activity"/>
    <property type="evidence" value="ECO:0007669"/>
    <property type="project" value="TreeGrafter"/>
</dbReference>
<comment type="similarity">
    <text evidence="2">Belongs to the Nudix hydrolase family.</text>
</comment>
<keyword evidence="19" id="KW-1185">Reference proteome</keyword>
<evidence type="ECO:0000256" key="6">
    <source>
        <dbReference type="ARBA" id="ARBA00022763"/>
    </source>
</evidence>
<keyword evidence="6" id="KW-0227">DNA damage</keyword>
<comment type="catalytic activity">
    <reaction evidence="11">
        <text>8-oxo-GTP + H2O = 8-oxo-GMP + diphosphate + H(+)</text>
        <dbReference type="Rhea" id="RHEA:67616"/>
        <dbReference type="ChEBI" id="CHEBI:15377"/>
        <dbReference type="ChEBI" id="CHEBI:15378"/>
        <dbReference type="ChEBI" id="CHEBI:33019"/>
        <dbReference type="ChEBI" id="CHEBI:143553"/>
        <dbReference type="ChEBI" id="CHEBI:145694"/>
    </reaction>
</comment>
<keyword evidence="9" id="KW-0234">DNA repair</keyword>
<evidence type="ECO:0000256" key="15">
    <source>
        <dbReference type="ARBA" id="ARBA00041979"/>
    </source>
</evidence>
<dbReference type="EC" id="3.6.1.55" evidence="12"/>
<dbReference type="Pfam" id="PF02581">
    <property type="entry name" value="TMP-TENI"/>
    <property type="match status" value="1"/>
</dbReference>
<dbReference type="CDD" id="cd00564">
    <property type="entry name" value="TMP_TenI"/>
    <property type="match status" value="1"/>
</dbReference>
<evidence type="ECO:0000256" key="5">
    <source>
        <dbReference type="ARBA" id="ARBA00022723"/>
    </source>
</evidence>
<dbReference type="PROSITE" id="PS51462">
    <property type="entry name" value="NUDIX"/>
    <property type="match status" value="1"/>
</dbReference>
<protein>
    <recommendedName>
        <fullName evidence="13">8-oxo-dGTP diphosphatase</fullName>
        <ecNumber evidence="12">3.6.1.55</ecNumber>
    </recommendedName>
    <alternativeName>
        <fullName evidence="16">7,8-dihydro-8-oxoguanine-triphosphatase</fullName>
    </alternativeName>
    <alternativeName>
        <fullName evidence="15">Mutator protein MutT</fullName>
    </alternativeName>
    <alternativeName>
        <fullName evidence="14">dGTP pyrophosphohydrolase</fullName>
    </alternativeName>
</protein>
<dbReference type="PRINTS" id="PR00502">
    <property type="entry name" value="NUDIXFAMILY"/>
</dbReference>
<keyword evidence="8" id="KW-0460">Magnesium</keyword>
<dbReference type="EMBL" id="MARB01000005">
    <property type="protein sequence ID" value="ODJ88626.1"/>
    <property type="molecule type" value="Genomic_DNA"/>
</dbReference>
<comment type="caution">
    <text evidence="18">The sequence shown here is derived from an EMBL/GenBank/DDBJ whole genome shotgun (WGS) entry which is preliminary data.</text>
</comment>
<dbReference type="PANTHER" id="PTHR47707:SF1">
    <property type="entry name" value="NUDIX HYDROLASE FAMILY PROTEIN"/>
    <property type="match status" value="1"/>
</dbReference>
<dbReference type="GO" id="GO:0006260">
    <property type="term" value="P:DNA replication"/>
    <property type="evidence" value="ECO:0007669"/>
    <property type="project" value="UniProtKB-KW"/>
</dbReference>
<evidence type="ECO:0000256" key="2">
    <source>
        <dbReference type="ARBA" id="ARBA00005582"/>
    </source>
</evidence>
<dbReference type="InterPro" id="IPR013785">
    <property type="entry name" value="Aldolase_TIM"/>
</dbReference>